<dbReference type="InterPro" id="IPR036390">
    <property type="entry name" value="WH_DNA-bd_sf"/>
</dbReference>
<feature type="domain" description="HTH gntR-type" evidence="4">
    <location>
        <begin position="14"/>
        <end position="81"/>
    </location>
</feature>
<name>A0A5C8HQ86_9MICO</name>
<evidence type="ECO:0000256" key="1">
    <source>
        <dbReference type="ARBA" id="ARBA00023015"/>
    </source>
</evidence>
<keyword evidence="1" id="KW-0805">Transcription regulation</keyword>
<reference evidence="5 6" key="1">
    <citation type="submission" date="2019-08" db="EMBL/GenBank/DDBJ databases">
        <authorList>
            <person name="Dong K."/>
        </authorList>
    </citation>
    <scope>NUCLEOTIDE SEQUENCE [LARGE SCALE GENOMIC DNA]</scope>
    <source>
        <strain evidence="5 6">M4-8</strain>
    </source>
</reference>
<dbReference type="Gene3D" id="1.10.10.10">
    <property type="entry name" value="Winged helix-like DNA-binding domain superfamily/Winged helix DNA-binding domain"/>
    <property type="match status" value="1"/>
</dbReference>
<evidence type="ECO:0000259" key="4">
    <source>
        <dbReference type="PROSITE" id="PS50949"/>
    </source>
</evidence>
<dbReference type="OrthoDB" id="4084810at2"/>
<protein>
    <submittedName>
        <fullName evidence="5">GntR family transcriptional regulator</fullName>
    </submittedName>
</protein>
<dbReference type="SUPFAM" id="SSF48008">
    <property type="entry name" value="GntR ligand-binding domain-like"/>
    <property type="match status" value="1"/>
</dbReference>
<dbReference type="GO" id="GO:0003700">
    <property type="term" value="F:DNA-binding transcription factor activity"/>
    <property type="evidence" value="ECO:0007669"/>
    <property type="project" value="InterPro"/>
</dbReference>
<dbReference type="PROSITE" id="PS50949">
    <property type="entry name" value="HTH_GNTR"/>
    <property type="match status" value="1"/>
</dbReference>
<dbReference type="Proteomes" id="UP000321196">
    <property type="component" value="Unassembled WGS sequence"/>
</dbReference>
<dbReference type="InterPro" id="IPR000524">
    <property type="entry name" value="Tscrpt_reg_HTH_GntR"/>
</dbReference>
<sequence length="229" mass="25577">MPTDLAVTEARTTGSKSERAYEWIRERIGRQEYGPGYRLVLGTIADQLEMSVVPVREAIRRLEAEGLVTFERNVGAKVTLVNATDYVNTMESLGIIEGAATALSAPLLDEATLARAAAINERMEALLDHFDPHTFTILNQQFHATLFEVCPNAHLVELVQRDWARLAGLRDSTFAFVPGRARHSVAEHGDIIRLIRAGADPREIEDVARAHRWHTLQAYREARGLTPKN</sequence>
<dbReference type="AlphaFoldDB" id="A0A5C8HQ86"/>
<dbReference type="Pfam" id="PF00392">
    <property type="entry name" value="GntR"/>
    <property type="match status" value="1"/>
</dbReference>
<evidence type="ECO:0000313" key="6">
    <source>
        <dbReference type="Proteomes" id="UP000321196"/>
    </source>
</evidence>
<keyword evidence="3" id="KW-0804">Transcription</keyword>
<comment type="caution">
    <text evidence="5">The sequence shown here is derived from an EMBL/GenBank/DDBJ whole genome shotgun (WGS) entry which is preliminary data.</text>
</comment>
<dbReference type="GO" id="GO:0003677">
    <property type="term" value="F:DNA binding"/>
    <property type="evidence" value="ECO:0007669"/>
    <property type="project" value="UniProtKB-KW"/>
</dbReference>
<organism evidence="5 6">
    <name type="scientific">Microbacterium mitrae</name>
    <dbReference type="NCBI Taxonomy" id="664640"/>
    <lineage>
        <taxon>Bacteria</taxon>
        <taxon>Bacillati</taxon>
        <taxon>Actinomycetota</taxon>
        <taxon>Actinomycetes</taxon>
        <taxon>Micrococcales</taxon>
        <taxon>Microbacteriaceae</taxon>
        <taxon>Microbacterium</taxon>
    </lineage>
</organism>
<dbReference type="RefSeq" id="WP_147824974.1">
    <property type="nucleotide sequence ID" value="NZ_BAAARG010000001.1"/>
</dbReference>
<dbReference type="CDD" id="cd07377">
    <property type="entry name" value="WHTH_GntR"/>
    <property type="match status" value="1"/>
</dbReference>
<dbReference type="PANTHER" id="PTHR43537">
    <property type="entry name" value="TRANSCRIPTIONAL REGULATOR, GNTR FAMILY"/>
    <property type="match status" value="1"/>
</dbReference>
<evidence type="ECO:0000313" key="5">
    <source>
        <dbReference type="EMBL" id="TXK06165.1"/>
    </source>
</evidence>
<evidence type="ECO:0000256" key="3">
    <source>
        <dbReference type="ARBA" id="ARBA00023163"/>
    </source>
</evidence>
<accession>A0A5C8HQ86</accession>
<dbReference type="SMART" id="SM00345">
    <property type="entry name" value="HTH_GNTR"/>
    <property type="match status" value="1"/>
</dbReference>
<dbReference type="SMART" id="SM00895">
    <property type="entry name" value="FCD"/>
    <property type="match status" value="1"/>
</dbReference>
<evidence type="ECO:0000256" key="2">
    <source>
        <dbReference type="ARBA" id="ARBA00023125"/>
    </source>
</evidence>
<dbReference type="InterPro" id="IPR011711">
    <property type="entry name" value="GntR_C"/>
</dbReference>
<dbReference type="PANTHER" id="PTHR43537:SF5">
    <property type="entry name" value="UXU OPERON TRANSCRIPTIONAL REGULATOR"/>
    <property type="match status" value="1"/>
</dbReference>
<gene>
    <name evidence="5" type="ORF">FVP60_04190</name>
</gene>
<dbReference type="Pfam" id="PF07729">
    <property type="entry name" value="FCD"/>
    <property type="match status" value="1"/>
</dbReference>
<keyword evidence="2" id="KW-0238">DNA-binding</keyword>
<dbReference type="SUPFAM" id="SSF46785">
    <property type="entry name" value="Winged helix' DNA-binding domain"/>
    <property type="match status" value="1"/>
</dbReference>
<dbReference type="InterPro" id="IPR008920">
    <property type="entry name" value="TF_FadR/GntR_C"/>
</dbReference>
<dbReference type="Gene3D" id="1.20.120.530">
    <property type="entry name" value="GntR ligand-binding domain-like"/>
    <property type="match status" value="1"/>
</dbReference>
<dbReference type="EMBL" id="VRSW01000001">
    <property type="protein sequence ID" value="TXK06165.1"/>
    <property type="molecule type" value="Genomic_DNA"/>
</dbReference>
<proteinExistence type="predicted"/>
<dbReference type="InterPro" id="IPR036388">
    <property type="entry name" value="WH-like_DNA-bd_sf"/>
</dbReference>
<keyword evidence="6" id="KW-1185">Reference proteome</keyword>